<gene>
    <name evidence="10" type="ORF">GA0070558_11632</name>
</gene>
<name>A0A1C4WJJ8_9ACTN</name>
<dbReference type="GO" id="GO:0005886">
    <property type="term" value="C:plasma membrane"/>
    <property type="evidence" value="ECO:0007669"/>
    <property type="project" value="UniProtKB-SubCell"/>
</dbReference>
<feature type="domain" description="ABC transmembrane type-1" evidence="9">
    <location>
        <begin position="74"/>
        <end position="280"/>
    </location>
</feature>
<dbReference type="CDD" id="cd06261">
    <property type="entry name" value="TM_PBP2"/>
    <property type="match status" value="1"/>
</dbReference>
<dbReference type="InterPro" id="IPR035906">
    <property type="entry name" value="MetI-like_sf"/>
</dbReference>
<accession>A0A1C4WJJ8</accession>
<dbReference type="InterPro" id="IPR000515">
    <property type="entry name" value="MetI-like"/>
</dbReference>
<feature type="transmembrane region" description="Helical" evidence="8">
    <location>
        <begin position="160"/>
        <end position="180"/>
    </location>
</feature>
<sequence length="291" mass="31092">MTMEQALAAPATTRRRRPMADGAAAERRWLLWPPLVFFLLTVAGPVVALVQQALSGEGNAFAESLRMEVFVDSVWRTLLLAAVVTVATVVVGTCYAFAIAVGPVWVKALLMGGLLISLWTSVMVRTIGWMLLELPTGALFWVLELLHLRSEPIDFYQSTAAMYPAMIAVMLPFAVLPVLASVIGFDREQLKAATVFGAGPLLTLGAVVLPAIRQAMISGGVLVFVMSLGFYVTPLLLGGPANMTMSGIINGQLNTANRADVGAAMSLLLVGGTVAIYLVADRLFKVSERWG</sequence>
<evidence type="ECO:0000256" key="2">
    <source>
        <dbReference type="ARBA" id="ARBA00007069"/>
    </source>
</evidence>
<feature type="transmembrane region" description="Helical" evidence="8">
    <location>
        <begin position="219"/>
        <end position="241"/>
    </location>
</feature>
<evidence type="ECO:0000313" key="10">
    <source>
        <dbReference type="EMBL" id="SCE96466.1"/>
    </source>
</evidence>
<keyword evidence="3 8" id="KW-0813">Transport</keyword>
<evidence type="ECO:0000259" key="9">
    <source>
        <dbReference type="PROSITE" id="PS50928"/>
    </source>
</evidence>
<feature type="transmembrane region" description="Helical" evidence="8">
    <location>
        <begin position="74"/>
        <end position="97"/>
    </location>
</feature>
<keyword evidence="4" id="KW-1003">Cell membrane</keyword>
<dbReference type="GO" id="GO:0055085">
    <property type="term" value="P:transmembrane transport"/>
    <property type="evidence" value="ECO:0007669"/>
    <property type="project" value="InterPro"/>
</dbReference>
<evidence type="ECO:0000256" key="8">
    <source>
        <dbReference type="RuleBase" id="RU363032"/>
    </source>
</evidence>
<dbReference type="Proteomes" id="UP000199375">
    <property type="component" value="Unassembled WGS sequence"/>
</dbReference>
<feature type="transmembrane region" description="Helical" evidence="8">
    <location>
        <begin position="192"/>
        <end position="212"/>
    </location>
</feature>
<dbReference type="PANTHER" id="PTHR42929">
    <property type="entry name" value="INNER MEMBRANE ABC TRANSPORTER PERMEASE PROTEIN YDCU-RELATED-RELATED"/>
    <property type="match status" value="1"/>
</dbReference>
<dbReference type="SUPFAM" id="SSF161098">
    <property type="entry name" value="MetI-like"/>
    <property type="match status" value="1"/>
</dbReference>
<dbReference type="PANTHER" id="PTHR42929:SF5">
    <property type="entry name" value="ABC TRANSPORTER PERMEASE PROTEIN"/>
    <property type="match status" value="1"/>
</dbReference>
<evidence type="ECO:0000313" key="11">
    <source>
        <dbReference type="Proteomes" id="UP000199375"/>
    </source>
</evidence>
<evidence type="ECO:0000256" key="3">
    <source>
        <dbReference type="ARBA" id="ARBA00022448"/>
    </source>
</evidence>
<keyword evidence="6 8" id="KW-1133">Transmembrane helix</keyword>
<protein>
    <submittedName>
        <fullName evidence="10">Putative spermidine/putrescine transport system permease protein</fullName>
    </submittedName>
</protein>
<feature type="transmembrane region" description="Helical" evidence="8">
    <location>
        <begin position="104"/>
        <end position="121"/>
    </location>
</feature>
<dbReference type="AlphaFoldDB" id="A0A1C4WJJ8"/>
<evidence type="ECO:0000256" key="4">
    <source>
        <dbReference type="ARBA" id="ARBA00022475"/>
    </source>
</evidence>
<proteinExistence type="inferred from homology"/>
<dbReference type="EMBL" id="FMCW01000016">
    <property type="protein sequence ID" value="SCE96466.1"/>
    <property type="molecule type" value="Genomic_DNA"/>
</dbReference>
<evidence type="ECO:0000256" key="6">
    <source>
        <dbReference type="ARBA" id="ARBA00022989"/>
    </source>
</evidence>
<evidence type="ECO:0000256" key="5">
    <source>
        <dbReference type="ARBA" id="ARBA00022692"/>
    </source>
</evidence>
<feature type="transmembrane region" description="Helical" evidence="8">
    <location>
        <begin position="261"/>
        <end position="280"/>
    </location>
</feature>
<keyword evidence="7 8" id="KW-0472">Membrane</keyword>
<evidence type="ECO:0000256" key="7">
    <source>
        <dbReference type="ARBA" id="ARBA00023136"/>
    </source>
</evidence>
<dbReference type="PROSITE" id="PS50928">
    <property type="entry name" value="ABC_TM1"/>
    <property type="match status" value="1"/>
</dbReference>
<feature type="transmembrane region" description="Helical" evidence="8">
    <location>
        <begin position="29"/>
        <end position="54"/>
    </location>
</feature>
<dbReference type="RefSeq" id="WP_141722235.1">
    <property type="nucleotide sequence ID" value="NZ_FMCW01000016.1"/>
</dbReference>
<dbReference type="Pfam" id="PF00528">
    <property type="entry name" value="BPD_transp_1"/>
    <property type="match status" value="1"/>
</dbReference>
<organism evidence="10 11">
    <name type="scientific">Micromonospora haikouensis</name>
    <dbReference type="NCBI Taxonomy" id="686309"/>
    <lineage>
        <taxon>Bacteria</taxon>
        <taxon>Bacillati</taxon>
        <taxon>Actinomycetota</taxon>
        <taxon>Actinomycetes</taxon>
        <taxon>Micromonosporales</taxon>
        <taxon>Micromonosporaceae</taxon>
        <taxon>Micromonospora</taxon>
    </lineage>
</organism>
<feature type="transmembrane region" description="Helical" evidence="8">
    <location>
        <begin position="127"/>
        <end position="148"/>
    </location>
</feature>
<comment type="similarity">
    <text evidence="2">Belongs to the binding-protein-dependent transport system permease family. CysTW subfamily.</text>
</comment>
<comment type="subcellular location">
    <subcellularLocation>
        <location evidence="1 8">Cell membrane</location>
        <topology evidence="1 8">Multi-pass membrane protein</topology>
    </subcellularLocation>
</comment>
<dbReference type="Gene3D" id="1.10.3720.10">
    <property type="entry name" value="MetI-like"/>
    <property type="match status" value="1"/>
</dbReference>
<evidence type="ECO:0000256" key="1">
    <source>
        <dbReference type="ARBA" id="ARBA00004651"/>
    </source>
</evidence>
<reference evidence="10 11" key="1">
    <citation type="submission" date="2016-06" db="EMBL/GenBank/DDBJ databases">
        <authorList>
            <person name="Kjaerup R.B."/>
            <person name="Dalgaard T.S."/>
            <person name="Juul-Madsen H.R."/>
        </authorList>
    </citation>
    <scope>NUCLEOTIDE SEQUENCE [LARGE SCALE GENOMIC DNA]</scope>
    <source>
        <strain evidence="10 11">DSM 45626</strain>
    </source>
</reference>
<keyword evidence="5 8" id="KW-0812">Transmembrane</keyword>